<feature type="repeat" description="WD" evidence="3">
    <location>
        <begin position="240"/>
        <end position="271"/>
    </location>
</feature>
<dbReference type="InterPro" id="IPR036322">
    <property type="entry name" value="WD40_repeat_dom_sf"/>
</dbReference>
<dbReference type="AlphaFoldDB" id="A0A176WLC0"/>
<dbReference type="InterPro" id="IPR001680">
    <property type="entry name" value="WD40_rpt"/>
</dbReference>
<dbReference type="GO" id="GO:0006261">
    <property type="term" value="P:DNA-templated DNA replication"/>
    <property type="evidence" value="ECO:0007669"/>
    <property type="project" value="TreeGrafter"/>
</dbReference>
<evidence type="ECO:0000256" key="2">
    <source>
        <dbReference type="ARBA" id="ARBA00022737"/>
    </source>
</evidence>
<dbReference type="PRINTS" id="PR00320">
    <property type="entry name" value="GPROTEINBRPT"/>
</dbReference>
<sequence>MGEGEGAQWQGNGKNSRYSGKLNLENQTESGEKGSSRESEAVWRGLEIQLRAAVIVTRMDGVESEGGREAGRQGKKRAFGDSGGLCSCELEQERGESLSAEWMIIGREGSGRDGGWGKLATVREAVVVCSSVDAGVTLWDAASGALLSHLRSCAAPRNALCPVGPHFLAASQSLKPSSSSAGGAIFFWAWNKNQVACKSYPVEPIVPLACTSEGSYLAGGGISGRIYLWEVASGKLLRVWAGHYKAVSCLVFSDDDSLLISGADDGIVNVWPLLRVLDVAEEAHGESQLTSMYGWSDHTLPVTGLLAGSGGSSAIVVSCSLDHTCKIWSLALGTLLRSIVFPTALNTVVLDPGEYALYAGGTDGRIFITALNFGVPTTSGILADGLLGTDAALIGHSRAVTALAFSMDGVSLVSGSEDCTARLWDTVSRQVLRTFTHSKGPISSLLVLPRPPMLQHGSVADHAGRPMNRRMPLLPVAPLSKYVISDSVSQDPNPWEGPLVVLPSLFSNEQEDADGFSYSFAAMERQIKELEQRGSTAAMQMELERLRSELRRALNNGQQWQQLHQELYCFCVDELMGGNKEREDGEEKEGEKEKEKEKERGKGRGKVADKTREK</sequence>
<dbReference type="InterPro" id="IPR015943">
    <property type="entry name" value="WD40/YVTN_repeat-like_dom_sf"/>
</dbReference>
<keyword evidence="1 3" id="KW-0853">WD repeat</keyword>
<dbReference type="Gene3D" id="2.130.10.10">
    <property type="entry name" value="YVTN repeat-like/Quinoprotein amine dehydrogenase"/>
    <property type="match status" value="2"/>
</dbReference>
<comment type="caution">
    <text evidence="6">The sequence shown here is derived from an EMBL/GenBank/DDBJ whole genome shotgun (WGS) entry which is preliminary data.</text>
</comment>
<dbReference type="SMART" id="SM00320">
    <property type="entry name" value="WD40"/>
    <property type="match status" value="5"/>
</dbReference>
<accession>A0A176WLC0</accession>
<feature type="repeat" description="WD" evidence="3">
    <location>
        <begin position="393"/>
        <end position="434"/>
    </location>
</feature>
<feature type="region of interest" description="Disordered" evidence="5">
    <location>
        <begin position="580"/>
        <end position="614"/>
    </location>
</feature>
<dbReference type="SUPFAM" id="SSF50978">
    <property type="entry name" value="WD40 repeat-like"/>
    <property type="match status" value="1"/>
</dbReference>
<proteinExistence type="predicted"/>
<keyword evidence="7" id="KW-1185">Reference proteome</keyword>
<keyword evidence="4" id="KW-0175">Coiled coil</keyword>
<dbReference type="GO" id="GO:0120330">
    <property type="term" value="C:rixosome complex"/>
    <property type="evidence" value="ECO:0007669"/>
    <property type="project" value="TreeGrafter"/>
</dbReference>
<feature type="compositionally biased region" description="Polar residues" evidence="5">
    <location>
        <begin position="9"/>
        <end position="28"/>
    </location>
</feature>
<gene>
    <name evidence="6" type="ORF">AXG93_2852s1420</name>
</gene>
<dbReference type="PROSITE" id="PS50294">
    <property type="entry name" value="WD_REPEATS_REGION"/>
    <property type="match status" value="2"/>
</dbReference>
<dbReference type="Pfam" id="PF00400">
    <property type="entry name" value="WD40"/>
    <property type="match status" value="3"/>
</dbReference>
<dbReference type="GO" id="GO:0005656">
    <property type="term" value="C:nuclear pre-replicative complex"/>
    <property type="evidence" value="ECO:0007669"/>
    <property type="project" value="TreeGrafter"/>
</dbReference>
<dbReference type="InterPro" id="IPR045227">
    <property type="entry name" value="WDR18/Ipi3/RID3"/>
</dbReference>
<feature type="region of interest" description="Disordered" evidence="5">
    <location>
        <begin position="1"/>
        <end position="38"/>
    </location>
</feature>
<dbReference type="InterPro" id="IPR020472">
    <property type="entry name" value="WD40_PAC1"/>
</dbReference>
<feature type="coiled-coil region" evidence="4">
    <location>
        <begin position="536"/>
        <end position="563"/>
    </location>
</feature>
<name>A0A176WLC0_MARPO</name>
<dbReference type="GO" id="GO:0006364">
    <property type="term" value="P:rRNA processing"/>
    <property type="evidence" value="ECO:0007669"/>
    <property type="project" value="TreeGrafter"/>
</dbReference>
<protein>
    <submittedName>
        <fullName evidence="6">Uncharacterized protein</fullName>
    </submittedName>
</protein>
<dbReference type="PROSITE" id="PS50082">
    <property type="entry name" value="WD_REPEATS_2"/>
    <property type="match status" value="2"/>
</dbReference>
<evidence type="ECO:0000256" key="5">
    <source>
        <dbReference type="SAM" id="MobiDB-lite"/>
    </source>
</evidence>
<organism evidence="6 7">
    <name type="scientific">Marchantia polymorpha subsp. ruderalis</name>
    <dbReference type="NCBI Taxonomy" id="1480154"/>
    <lineage>
        <taxon>Eukaryota</taxon>
        <taxon>Viridiplantae</taxon>
        <taxon>Streptophyta</taxon>
        <taxon>Embryophyta</taxon>
        <taxon>Marchantiophyta</taxon>
        <taxon>Marchantiopsida</taxon>
        <taxon>Marchantiidae</taxon>
        <taxon>Marchantiales</taxon>
        <taxon>Marchantiaceae</taxon>
        <taxon>Marchantia</taxon>
    </lineage>
</organism>
<evidence type="ECO:0000256" key="1">
    <source>
        <dbReference type="ARBA" id="ARBA00022574"/>
    </source>
</evidence>
<dbReference type="EMBL" id="LVLJ01000655">
    <property type="protein sequence ID" value="OAE33423.1"/>
    <property type="molecule type" value="Genomic_DNA"/>
</dbReference>
<evidence type="ECO:0000313" key="6">
    <source>
        <dbReference type="EMBL" id="OAE33423.1"/>
    </source>
</evidence>
<dbReference type="PANTHER" id="PTHR18763">
    <property type="entry name" value="WD-REPEAT PROTEIN 18"/>
    <property type="match status" value="1"/>
</dbReference>
<reference evidence="6" key="1">
    <citation type="submission" date="2016-03" db="EMBL/GenBank/DDBJ databases">
        <title>Mechanisms controlling the formation of the plant cell surface in tip-growing cells are functionally conserved among land plants.</title>
        <authorList>
            <person name="Honkanen S."/>
            <person name="Jones V.A."/>
            <person name="Morieri G."/>
            <person name="Champion C."/>
            <person name="Hetherington A.J."/>
            <person name="Kelly S."/>
            <person name="Saint-Marcoux D."/>
            <person name="Proust H."/>
            <person name="Prescott H."/>
            <person name="Dolan L."/>
        </authorList>
    </citation>
    <scope>NUCLEOTIDE SEQUENCE [LARGE SCALE GENOMIC DNA]</scope>
    <source>
        <tissue evidence="6">Whole gametophyte</tissue>
    </source>
</reference>
<dbReference type="Proteomes" id="UP000077202">
    <property type="component" value="Unassembled WGS sequence"/>
</dbReference>
<evidence type="ECO:0000256" key="3">
    <source>
        <dbReference type="PROSITE-ProRule" id="PRU00221"/>
    </source>
</evidence>
<dbReference type="PANTHER" id="PTHR18763:SF0">
    <property type="entry name" value="WD REPEAT-CONTAINING PROTEIN 18"/>
    <property type="match status" value="1"/>
</dbReference>
<evidence type="ECO:0000256" key="4">
    <source>
        <dbReference type="SAM" id="Coils"/>
    </source>
</evidence>
<keyword evidence="2" id="KW-0677">Repeat</keyword>
<evidence type="ECO:0000313" key="7">
    <source>
        <dbReference type="Proteomes" id="UP000077202"/>
    </source>
</evidence>